<keyword evidence="5" id="KW-0106">Calcium</keyword>
<feature type="domain" description="Sulfatase N-terminal" evidence="7">
    <location>
        <begin position="5"/>
        <end position="59"/>
    </location>
</feature>
<dbReference type="InterPro" id="IPR017850">
    <property type="entry name" value="Alkaline_phosphatase_core_sf"/>
</dbReference>
<dbReference type="Proteomes" id="UP000821853">
    <property type="component" value="Chromosome 1"/>
</dbReference>
<dbReference type="GO" id="GO:0046872">
    <property type="term" value="F:metal ion binding"/>
    <property type="evidence" value="ECO:0007669"/>
    <property type="project" value="UniProtKB-KW"/>
</dbReference>
<keyword evidence="4" id="KW-0378">Hydrolase</keyword>
<keyword evidence="3" id="KW-0479">Metal-binding</keyword>
<comment type="similarity">
    <text evidence="2">Belongs to the sulfatase family.</text>
</comment>
<dbReference type="InterPro" id="IPR024607">
    <property type="entry name" value="Sulfatase_CS"/>
</dbReference>
<name>A0A9J6FCQ8_HAELO</name>
<dbReference type="PANTHER" id="PTHR10342">
    <property type="entry name" value="ARYLSULFATASE"/>
    <property type="match status" value="1"/>
</dbReference>
<evidence type="ECO:0000256" key="2">
    <source>
        <dbReference type="ARBA" id="ARBA00008779"/>
    </source>
</evidence>
<proteinExistence type="inferred from homology"/>
<reference evidence="8 9" key="1">
    <citation type="journal article" date="2020" name="Cell">
        <title>Large-Scale Comparative Analyses of Tick Genomes Elucidate Their Genetic Diversity and Vector Capacities.</title>
        <authorList>
            <consortium name="Tick Genome and Microbiome Consortium (TIGMIC)"/>
            <person name="Jia N."/>
            <person name="Wang J."/>
            <person name="Shi W."/>
            <person name="Du L."/>
            <person name="Sun Y."/>
            <person name="Zhan W."/>
            <person name="Jiang J.F."/>
            <person name="Wang Q."/>
            <person name="Zhang B."/>
            <person name="Ji P."/>
            <person name="Bell-Sakyi L."/>
            <person name="Cui X.M."/>
            <person name="Yuan T.T."/>
            <person name="Jiang B.G."/>
            <person name="Yang W.F."/>
            <person name="Lam T.T."/>
            <person name="Chang Q.C."/>
            <person name="Ding S.J."/>
            <person name="Wang X.J."/>
            <person name="Zhu J.G."/>
            <person name="Ruan X.D."/>
            <person name="Zhao L."/>
            <person name="Wei J.T."/>
            <person name="Ye R.Z."/>
            <person name="Que T.C."/>
            <person name="Du C.H."/>
            <person name="Zhou Y.H."/>
            <person name="Cheng J.X."/>
            <person name="Dai P.F."/>
            <person name="Guo W.B."/>
            <person name="Han X.H."/>
            <person name="Huang E.J."/>
            <person name="Li L.F."/>
            <person name="Wei W."/>
            <person name="Gao Y.C."/>
            <person name="Liu J.Z."/>
            <person name="Shao H.Z."/>
            <person name="Wang X."/>
            <person name="Wang C.C."/>
            <person name="Yang T.C."/>
            <person name="Huo Q.B."/>
            <person name="Li W."/>
            <person name="Chen H.Y."/>
            <person name="Chen S.E."/>
            <person name="Zhou L.G."/>
            <person name="Ni X.B."/>
            <person name="Tian J.H."/>
            <person name="Sheng Y."/>
            <person name="Liu T."/>
            <person name="Pan Y.S."/>
            <person name="Xia L.Y."/>
            <person name="Li J."/>
            <person name="Zhao F."/>
            <person name="Cao W.C."/>
        </authorList>
    </citation>
    <scope>NUCLEOTIDE SEQUENCE [LARGE SCALE GENOMIC DNA]</scope>
    <source>
        <strain evidence="8">HaeL-2018</strain>
    </source>
</reference>
<feature type="domain" description="Sulfatase N-terminal" evidence="7">
    <location>
        <begin position="155"/>
        <end position="249"/>
    </location>
</feature>
<evidence type="ECO:0000256" key="6">
    <source>
        <dbReference type="ARBA" id="ARBA00023180"/>
    </source>
</evidence>
<sequence>MKMKGWGDVSFHGSPQIPTPNLDSLAADGIVLNSLYGGPSCAPSRAALMTGLYPVRYGAPRYFPSSSTLRRCWLDGNAEALPSVFKSAACLCTWGELADKGHCGYDFWFNQEVLESASGVYSMDIFLSRATTVIRDHDISQETFADSCVSFGHLGLLDTLDQATGVVLEALYEKGMLENCLIVFSSDNGADIAGGGSNWPLRGVKQTLWEGGVRLPAFVWSPLLGARGRVSWDPMHFVDWLPTLYHMAGGNTDDLGPIDGVSQWETLSTGAPSKRQELLLGFNVLNSAGAYRSGRYKLVVSPSDGSWDEFREEPPGNVSLAIDLDQLMADSAVAQTLAKFYNTGTPSRCEARVEAVRFHLLRLGAGEQLQDRGLPLTYSTSSATLAKRRTLQASGAT</sequence>
<dbReference type="PANTHER" id="PTHR10342:SF273">
    <property type="entry name" value="RE14504P"/>
    <property type="match status" value="1"/>
</dbReference>
<evidence type="ECO:0000256" key="1">
    <source>
        <dbReference type="ARBA" id="ARBA00001913"/>
    </source>
</evidence>
<dbReference type="GO" id="GO:0008484">
    <property type="term" value="F:sulfuric ester hydrolase activity"/>
    <property type="evidence" value="ECO:0007669"/>
    <property type="project" value="InterPro"/>
</dbReference>
<dbReference type="PROSITE" id="PS00523">
    <property type="entry name" value="SULFATASE_1"/>
    <property type="match status" value="1"/>
</dbReference>
<evidence type="ECO:0000313" key="9">
    <source>
        <dbReference type="Proteomes" id="UP000821853"/>
    </source>
</evidence>
<dbReference type="EMBL" id="JABSTR010000001">
    <property type="protein sequence ID" value="KAH9360725.1"/>
    <property type="molecule type" value="Genomic_DNA"/>
</dbReference>
<accession>A0A9J6FCQ8</accession>
<dbReference type="OMA" id="WDSINND"/>
<dbReference type="SUPFAM" id="SSF53649">
    <property type="entry name" value="Alkaline phosphatase-like"/>
    <property type="match status" value="1"/>
</dbReference>
<dbReference type="VEuPathDB" id="VectorBase:HLOH_058651"/>
<dbReference type="Gene3D" id="3.30.1120.10">
    <property type="match status" value="1"/>
</dbReference>
<dbReference type="OrthoDB" id="103349at2759"/>
<keyword evidence="6" id="KW-0325">Glycoprotein</keyword>
<gene>
    <name evidence="8" type="ORF">HPB48_020204</name>
</gene>
<keyword evidence="9" id="KW-1185">Reference proteome</keyword>
<evidence type="ECO:0000313" key="8">
    <source>
        <dbReference type="EMBL" id="KAH9360725.1"/>
    </source>
</evidence>
<dbReference type="InterPro" id="IPR000917">
    <property type="entry name" value="Sulfatase_N"/>
</dbReference>
<evidence type="ECO:0000256" key="5">
    <source>
        <dbReference type="ARBA" id="ARBA00022837"/>
    </source>
</evidence>
<evidence type="ECO:0000259" key="7">
    <source>
        <dbReference type="Pfam" id="PF00884"/>
    </source>
</evidence>
<dbReference type="AlphaFoldDB" id="A0A9J6FCQ8"/>
<comment type="cofactor">
    <cofactor evidence="1">
        <name>Ca(2+)</name>
        <dbReference type="ChEBI" id="CHEBI:29108"/>
    </cofactor>
</comment>
<evidence type="ECO:0000256" key="4">
    <source>
        <dbReference type="ARBA" id="ARBA00022801"/>
    </source>
</evidence>
<evidence type="ECO:0000256" key="3">
    <source>
        <dbReference type="ARBA" id="ARBA00022723"/>
    </source>
</evidence>
<dbReference type="Pfam" id="PF00884">
    <property type="entry name" value="Sulfatase"/>
    <property type="match status" value="2"/>
</dbReference>
<dbReference type="InterPro" id="IPR047115">
    <property type="entry name" value="ARSB"/>
</dbReference>
<dbReference type="Gene3D" id="3.40.720.10">
    <property type="entry name" value="Alkaline Phosphatase, subunit A"/>
    <property type="match status" value="2"/>
</dbReference>
<comment type="caution">
    <text evidence="8">The sequence shown here is derived from an EMBL/GenBank/DDBJ whole genome shotgun (WGS) entry which is preliminary data.</text>
</comment>
<protein>
    <recommendedName>
        <fullName evidence="7">Sulfatase N-terminal domain-containing protein</fullName>
    </recommendedName>
</protein>
<organism evidence="8 9">
    <name type="scientific">Haemaphysalis longicornis</name>
    <name type="common">Bush tick</name>
    <dbReference type="NCBI Taxonomy" id="44386"/>
    <lineage>
        <taxon>Eukaryota</taxon>
        <taxon>Metazoa</taxon>
        <taxon>Ecdysozoa</taxon>
        <taxon>Arthropoda</taxon>
        <taxon>Chelicerata</taxon>
        <taxon>Arachnida</taxon>
        <taxon>Acari</taxon>
        <taxon>Parasitiformes</taxon>
        <taxon>Ixodida</taxon>
        <taxon>Ixodoidea</taxon>
        <taxon>Ixodidae</taxon>
        <taxon>Haemaphysalinae</taxon>
        <taxon>Haemaphysalis</taxon>
    </lineage>
</organism>